<comment type="function">
    <text evidence="6">Specifically methylates the ribose of guanosine 2251 in 23S rRNA.</text>
</comment>
<evidence type="ECO:0000256" key="3">
    <source>
        <dbReference type="ARBA" id="ARBA00022603"/>
    </source>
</evidence>
<keyword evidence="1 6" id="KW-0963">Cytoplasm</keyword>
<dbReference type="NCBIfam" id="TIGR00186">
    <property type="entry name" value="rRNA_methyl_3"/>
    <property type="match status" value="1"/>
</dbReference>
<comment type="catalytic activity">
    <reaction evidence="6">
        <text>guanosine(2251) in 23S rRNA + S-adenosyl-L-methionine = 2'-O-methylguanosine(2251) in 23S rRNA + S-adenosyl-L-homocysteine + H(+)</text>
        <dbReference type="Rhea" id="RHEA:24140"/>
        <dbReference type="Rhea" id="RHEA-COMP:10239"/>
        <dbReference type="Rhea" id="RHEA-COMP:10241"/>
        <dbReference type="ChEBI" id="CHEBI:15378"/>
        <dbReference type="ChEBI" id="CHEBI:57856"/>
        <dbReference type="ChEBI" id="CHEBI:59789"/>
        <dbReference type="ChEBI" id="CHEBI:74269"/>
        <dbReference type="ChEBI" id="CHEBI:74445"/>
        <dbReference type="EC" id="2.1.1.185"/>
    </reaction>
</comment>
<evidence type="ECO:0000313" key="9">
    <source>
        <dbReference type="Proteomes" id="UP001595617"/>
    </source>
</evidence>
<dbReference type="Gene3D" id="3.40.1280.10">
    <property type="match status" value="1"/>
</dbReference>
<comment type="subcellular location">
    <subcellularLocation>
        <location evidence="6">Cytoplasm</location>
    </subcellularLocation>
</comment>
<dbReference type="InterPro" id="IPR001537">
    <property type="entry name" value="SpoU_MeTrfase"/>
</dbReference>
<dbReference type="InterPro" id="IPR004441">
    <property type="entry name" value="rRNA_MeTrfase_TrmH"/>
</dbReference>
<dbReference type="Proteomes" id="UP001595617">
    <property type="component" value="Unassembled WGS sequence"/>
</dbReference>
<dbReference type="Pfam" id="PF00588">
    <property type="entry name" value="SpoU_methylase"/>
    <property type="match status" value="1"/>
</dbReference>
<dbReference type="InterPro" id="IPR024915">
    <property type="entry name" value="23S_rRNA_MeTrfase_RlmB"/>
</dbReference>
<keyword evidence="4 6" id="KW-0808">Transferase</keyword>
<keyword evidence="5 6" id="KW-0949">S-adenosyl-L-methionine</keyword>
<evidence type="ECO:0000256" key="2">
    <source>
        <dbReference type="ARBA" id="ARBA00022552"/>
    </source>
</evidence>
<dbReference type="SUPFAM" id="SSF55315">
    <property type="entry name" value="L30e-like"/>
    <property type="match status" value="1"/>
</dbReference>
<dbReference type="InterPro" id="IPR029064">
    <property type="entry name" value="Ribosomal_eL30-like_sf"/>
</dbReference>
<evidence type="ECO:0000259" key="7">
    <source>
        <dbReference type="SMART" id="SM00967"/>
    </source>
</evidence>
<keyword evidence="2 6" id="KW-0698">rRNA processing</keyword>
<comment type="caution">
    <text evidence="8">The sequence shown here is derived from an EMBL/GenBank/DDBJ whole genome shotgun (WGS) entry which is preliminary data.</text>
</comment>
<dbReference type="Gene3D" id="3.30.1330.30">
    <property type="match status" value="1"/>
</dbReference>
<dbReference type="HAMAP" id="MF_01887">
    <property type="entry name" value="23SrRNA_methyltr_B"/>
    <property type="match status" value="1"/>
</dbReference>
<evidence type="ECO:0000256" key="5">
    <source>
        <dbReference type="ARBA" id="ARBA00022691"/>
    </source>
</evidence>
<dbReference type="CDD" id="cd18103">
    <property type="entry name" value="SpoU-like_RlmB"/>
    <property type="match status" value="1"/>
</dbReference>
<dbReference type="InterPro" id="IPR013123">
    <property type="entry name" value="SpoU_subst-bd"/>
</dbReference>
<dbReference type="PANTHER" id="PTHR46429">
    <property type="entry name" value="23S RRNA (GUANOSINE-2'-O-)-METHYLTRANSFERASE RLMB"/>
    <property type="match status" value="1"/>
</dbReference>
<keyword evidence="9" id="KW-1185">Reference proteome</keyword>
<evidence type="ECO:0000313" key="8">
    <source>
        <dbReference type="EMBL" id="MFC3853905.1"/>
    </source>
</evidence>
<feature type="binding site" evidence="6">
    <location>
        <position position="229"/>
    </location>
    <ligand>
        <name>S-adenosyl-L-methionine</name>
        <dbReference type="ChEBI" id="CHEBI:59789"/>
    </ligand>
</feature>
<evidence type="ECO:0000256" key="1">
    <source>
        <dbReference type="ARBA" id="ARBA00022490"/>
    </source>
</evidence>
<dbReference type="SUPFAM" id="SSF75217">
    <property type="entry name" value="alpha/beta knot"/>
    <property type="match status" value="1"/>
</dbReference>
<keyword evidence="3 6" id="KW-0489">Methyltransferase</keyword>
<dbReference type="EMBL" id="JBHRYR010000004">
    <property type="protein sequence ID" value="MFC3853905.1"/>
    <property type="molecule type" value="Genomic_DNA"/>
</dbReference>
<comment type="similarity">
    <text evidence="6">Belongs to the class IV-like SAM-binding methyltransferase superfamily. RNA methyltransferase TrmH family. RlmB subfamily.</text>
</comment>
<dbReference type="Pfam" id="PF08032">
    <property type="entry name" value="SpoU_sub_bind"/>
    <property type="match status" value="1"/>
</dbReference>
<dbReference type="SMART" id="SM00967">
    <property type="entry name" value="SpoU_sub_bind"/>
    <property type="match status" value="1"/>
</dbReference>
<feature type="binding site" evidence="6">
    <location>
        <position position="200"/>
    </location>
    <ligand>
        <name>S-adenosyl-L-methionine</name>
        <dbReference type="ChEBI" id="CHEBI:59789"/>
    </ligand>
</feature>
<dbReference type="PANTHER" id="PTHR46429:SF1">
    <property type="entry name" value="23S RRNA (GUANOSINE-2'-O-)-METHYLTRANSFERASE RLMB"/>
    <property type="match status" value="1"/>
</dbReference>
<dbReference type="EC" id="2.1.1.185" evidence="6"/>
<feature type="binding site" evidence="6">
    <location>
        <position position="220"/>
    </location>
    <ligand>
        <name>S-adenosyl-L-methionine</name>
        <dbReference type="ChEBI" id="CHEBI:59789"/>
    </ligand>
</feature>
<gene>
    <name evidence="6 8" type="primary">rlmB</name>
    <name evidence="8" type="ORF">ACFOOG_13755</name>
</gene>
<reference evidence="9" key="1">
    <citation type="journal article" date="2019" name="Int. J. Syst. Evol. Microbiol.">
        <title>The Global Catalogue of Microorganisms (GCM) 10K type strain sequencing project: providing services to taxonomists for standard genome sequencing and annotation.</title>
        <authorList>
            <consortium name="The Broad Institute Genomics Platform"/>
            <consortium name="The Broad Institute Genome Sequencing Center for Infectious Disease"/>
            <person name="Wu L."/>
            <person name="Ma J."/>
        </authorList>
    </citation>
    <scope>NUCLEOTIDE SEQUENCE [LARGE SCALE GENOMIC DNA]</scope>
    <source>
        <strain evidence="9">IBRC 10765</strain>
    </source>
</reference>
<organism evidence="8 9">
    <name type="scientific">Saccharospirillum mangrovi</name>
    <dbReference type="NCBI Taxonomy" id="2161747"/>
    <lineage>
        <taxon>Bacteria</taxon>
        <taxon>Pseudomonadati</taxon>
        <taxon>Pseudomonadota</taxon>
        <taxon>Gammaproteobacteria</taxon>
        <taxon>Oceanospirillales</taxon>
        <taxon>Saccharospirillaceae</taxon>
        <taxon>Saccharospirillum</taxon>
    </lineage>
</organism>
<sequence length="247" mass="26465">MSAIAGIHAVSAALEQHPERVKEVLVNASRQDKRTQRIIEQARAVGVRFDLVQPAAFNQRLQKLELGDINHQGVVAIVHAITPKDEHFLWQLLDATTDPLLLILDGVTDPHNLGACLRTADAAGVAAVIVPKNRSAGLTPVVVKVASGAAEQVPLVLVTNLARTMAELRERGVWLTGTAGETESLIYDANLKGATGIVMGAEGEGMRRLTREHCDLLVKIPMVGTVSSLNVSVAAGVCLYEALRQRQ</sequence>
<proteinExistence type="inferred from homology"/>
<accession>A0ABV8A3F6</accession>
<evidence type="ECO:0000256" key="6">
    <source>
        <dbReference type="HAMAP-Rule" id="MF_01887"/>
    </source>
</evidence>
<dbReference type="InterPro" id="IPR029028">
    <property type="entry name" value="Alpha/beta_knot_MTases"/>
</dbReference>
<dbReference type="RefSeq" id="WP_380697643.1">
    <property type="nucleotide sequence ID" value="NZ_JBHRYR010000004.1"/>
</dbReference>
<feature type="domain" description="RNA 2-O ribose methyltransferase substrate binding" evidence="7">
    <location>
        <begin position="3"/>
        <end position="84"/>
    </location>
</feature>
<protein>
    <recommendedName>
        <fullName evidence="6">23S rRNA (guanosine-2'-O-)-methyltransferase RlmB</fullName>
        <ecNumber evidence="6">2.1.1.185</ecNumber>
    </recommendedName>
    <alternativeName>
        <fullName evidence="6">23S rRNA (guanosine2251 2'-O)-methyltransferase</fullName>
    </alternativeName>
    <alternativeName>
        <fullName evidence="6">23S rRNA Gm2251 2'-O-methyltransferase</fullName>
    </alternativeName>
</protein>
<name>A0ABV8A3F6_9GAMM</name>
<evidence type="ECO:0000256" key="4">
    <source>
        <dbReference type="ARBA" id="ARBA00022679"/>
    </source>
</evidence>
<dbReference type="InterPro" id="IPR029026">
    <property type="entry name" value="tRNA_m1G_MTases_N"/>
</dbReference>